<keyword evidence="9" id="KW-1185">Reference proteome</keyword>
<dbReference type="Pfam" id="PF01171">
    <property type="entry name" value="ATP_bind_3"/>
    <property type="match status" value="2"/>
</dbReference>
<evidence type="ECO:0000313" key="9">
    <source>
        <dbReference type="Proteomes" id="UP001408356"/>
    </source>
</evidence>
<dbReference type="Gene3D" id="3.40.50.620">
    <property type="entry name" value="HUPs"/>
    <property type="match status" value="1"/>
</dbReference>
<dbReference type="InterPro" id="IPR011063">
    <property type="entry name" value="TilS/TtcA_N"/>
</dbReference>
<evidence type="ECO:0000256" key="5">
    <source>
        <dbReference type="ARBA" id="ARBA00022840"/>
    </source>
</evidence>
<reference evidence="8 9" key="1">
    <citation type="journal article" date="2024" name="J. Plant Pathol.">
        <title>Sequence and assembly of the genome of Seiridium unicorne, isolate CBS 538.82, causal agent of cypress canker disease.</title>
        <authorList>
            <person name="Scali E."/>
            <person name="Rocca G.D."/>
            <person name="Danti R."/>
            <person name="Garbelotto M."/>
            <person name="Barberini S."/>
            <person name="Baroncelli R."/>
            <person name="Emiliani G."/>
        </authorList>
    </citation>
    <scope>NUCLEOTIDE SEQUENCE [LARGE SCALE GENOMIC DNA]</scope>
    <source>
        <strain evidence="8 9">BM-138-508</strain>
    </source>
</reference>
<evidence type="ECO:0000256" key="3">
    <source>
        <dbReference type="ARBA" id="ARBA00022694"/>
    </source>
</evidence>
<dbReference type="InterPro" id="IPR012795">
    <property type="entry name" value="tRNA_Ile_lys_synt_N"/>
</dbReference>
<keyword evidence="4" id="KW-0547">Nucleotide-binding</keyword>
<dbReference type="PANTHER" id="PTHR43033:SF1">
    <property type="entry name" value="TRNA(ILE)-LYSIDINE SYNTHASE-RELATED"/>
    <property type="match status" value="1"/>
</dbReference>
<dbReference type="SUPFAM" id="SSF52402">
    <property type="entry name" value="Adenine nucleotide alpha hydrolases-like"/>
    <property type="match status" value="1"/>
</dbReference>
<comment type="catalytic activity">
    <reaction evidence="6">
        <text>cytidine(34) in tRNA(Ile2) + L-lysine + ATP = lysidine(34) in tRNA(Ile2) + AMP + diphosphate + H(+)</text>
        <dbReference type="Rhea" id="RHEA:43744"/>
        <dbReference type="Rhea" id="RHEA-COMP:10625"/>
        <dbReference type="Rhea" id="RHEA-COMP:10670"/>
        <dbReference type="ChEBI" id="CHEBI:15378"/>
        <dbReference type="ChEBI" id="CHEBI:30616"/>
        <dbReference type="ChEBI" id="CHEBI:32551"/>
        <dbReference type="ChEBI" id="CHEBI:33019"/>
        <dbReference type="ChEBI" id="CHEBI:82748"/>
        <dbReference type="ChEBI" id="CHEBI:83665"/>
        <dbReference type="ChEBI" id="CHEBI:456215"/>
        <dbReference type="EC" id="6.3.4.19"/>
    </reaction>
</comment>
<accession>A0ABR2UTA0</accession>
<evidence type="ECO:0000256" key="6">
    <source>
        <dbReference type="ARBA" id="ARBA00048539"/>
    </source>
</evidence>
<evidence type="ECO:0000256" key="4">
    <source>
        <dbReference type="ARBA" id="ARBA00022741"/>
    </source>
</evidence>
<feature type="domain" description="tRNA(Ile)-lysidine/2-thiocytidine synthase N-terminal" evidence="7">
    <location>
        <begin position="227"/>
        <end position="281"/>
    </location>
</feature>
<feature type="domain" description="tRNA(Ile)-lysidine/2-thiocytidine synthase N-terminal" evidence="7">
    <location>
        <begin position="28"/>
        <end position="138"/>
    </location>
</feature>
<keyword evidence="2" id="KW-0436">Ligase</keyword>
<keyword evidence="5" id="KW-0067">ATP-binding</keyword>
<dbReference type="InterPro" id="IPR012094">
    <property type="entry name" value="tRNA_Ile_lys_synt"/>
</dbReference>
<dbReference type="EMBL" id="JARVKF010000397">
    <property type="protein sequence ID" value="KAK9417585.1"/>
    <property type="molecule type" value="Genomic_DNA"/>
</dbReference>
<protein>
    <recommendedName>
        <fullName evidence="1">tRNA(Ile)-lysidine synthetase</fullName>
        <ecNumber evidence="1">6.3.4.19</ecNumber>
    </recommendedName>
</protein>
<comment type="caution">
    <text evidence="8">The sequence shown here is derived from an EMBL/GenBank/DDBJ whole genome shotgun (WGS) entry which is preliminary data.</text>
</comment>
<dbReference type="EC" id="6.3.4.19" evidence="1"/>
<dbReference type="Proteomes" id="UP001408356">
    <property type="component" value="Unassembled WGS sequence"/>
</dbReference>
<dbReference type="CDD" id="cd01992">
    <property type="entry name" value="TilS_N"/>
    <property type="match status" value="1"/>
</dbReference>
<evidence type="ECO:0000259" key="7">
    <source>
        <dbReference type="Pfam" id="PF01171"/>
    </source>
</evidence>
<sequence length="681" mass="78527">MALAFLCSQIRRYDPNIVITDNPCSGFRGIVIDHMLREESTAEAAEVVKALTKLDLPAEFHQVNWKKELGDTFDIADVTNLESMARKIRYRRLGRLCAFKRMATMLVAHHEDDQYETVLMRLLAGHRNRALRGMRKAAGIPECEGEFGAFDSGWVDDQNRETPFYVTRLSKRQRRALKRDLRSSISQVMEEEEPPQDLLGDLQEYDSFRDDDWVRGNVMKFDASAELGTMPIEDGGVSIYRPLLEFSKDRLIATCLENNVPWFEDGTNSDPTLTTRNSIRHMYRSCELPRALQKPSIIALSKSWQRRAEAQDAEAKRMLERIVIHDFEPHVGTIVVQFPELPSLKTRRYTRTQERYQRRVSRQRLIAALAIQRIIALVSPELSPPAVANLQNVVSRLFPTLAEISDGSVASLPKAFNIAGLHFKSIQSPPQSATASADSYARTWYISRQPYSTTALPPHLRVPYWSVGKQGKRRPRTTRWKWSTWLPWHFWDNRFWVRLSHRLPYRVIVMPFLSEHAKDFRESLRPKDRVRLATVLKEFAPGKVRYTLPAIYSEEYVDLENVVARTGYPVPESQLTSDTPPERQSKTPLAPIVPSKMRLLALPTLDLQLPGLEKWLLHEIRYKRADKDTLRTMGSYSRGSFAIPKRLEAKGRRSAGRRGKWNVRIRRPFGKKQECPSLVYS</sequence>
<evidence type="ECO:0000313" key="8">
    <source>
        <dbReference type="EMBL" id="KAK9417585.1"/>
    </source>
</evidence>
<evidence type="ECO:0000256" key="1">
    <source>
        <dbReference type="ARBA" id="ARBA00013267"/>
    </source>
</evidence>
<organism evidence="8 9">
    <name type="scientific">Seiridium unicorne</name>
    <dbReference type="NCBI Taxonomy" id="138068"/>
    <lineage>
        <taxon>Eukaryota</taxon>
        <taxon>Fungi</taxon>
        <taxon>Dikarya</taxon>
        <taxon>Ascomycota</taxon>
        <taxon>Pezizomycotina</taxon>
        <taxon>Sordariomycetes</taxon>
        <taxon>Xylariomycetidae</taxon>
        <taxon>Amphisphaeriales</taxon>
        <taxon>Sporocadaceae</taxon>
        <taxon>Seiridium</taxon>
    </lineage>
</organism>
<dbReference type="PANTHER" id="PTHR43033">
    <property type="entry name" value="TRNA(ILE)-LYSIDINE SYNTHASE-RELATED"/>
    <property type="match status" value="1"/>
</dbReference>
<keyword evidence="3" id="KW-0819">tRNA processing</keyword>
<name>A0ABR2UTA0_9PEZI</name>
<proteinExistence type="predicted"/>
<dbReference type="InterPro" id="IPR014729">
    <property type="entry name" value="Rossmann-like_a/b/a_fold"/>
</dbReference>
<gene>
    <name evidence="8" type="ORF">SUNI508_08736</name>
</gene>
<evidence type="ECO:0000256" key="2">
    <source>
        <dbReference type="ARBA" id="ARBA00022598"/>
    </source>
</evidence>